<comment type="caution">
    <text evidence="3">The sequence shown here is derived from an EMBL/GenBank/DDBJ whole genome shotgun (WGS) entry which is preliminary data.</text>
</comment>
<gene>
    <name evidence="3" type="ORF">DAY19_05205</name>
</gene>
<dbReference type="Gene3D" id="3.40.710.10">
    <property type="entry name" value="DD-peptidase/beta-lactamase superfamily"/>
    <property type="match status" value="1"/>
</dbReference>
<dbReference type="InterPro" id="IPR012338">
    <property type="entry name" value="Beta-lactam/transpept-like"/>
</dbReference>
<dbReference type="RefSeq" id="WP_114706116.1">
    <property type="nucleotide sequence ID" value="NZ_QDKL01000001.1"/>
</dbReference>
<keyword evidence="1" id="KW-1133">Transmembrane helix</keyword>
<dbReference type="EMBL" id="QDKL01000001">
    <property type="protein sequence ID" value="RZF23168.1"/>
    <property type="molecule type" value="Genomic_DNA"/>
</dbReference>
<keyword evidence="4" id="KW-1185">Reference proteome</keyword>
<dbReference type="Pfam" id="PF00905">
    <property type="entry name" value="Transpeptidase"/>
    <property type="match status" value="1"/>
</dbReference>
<evidence type="ECO:0000313" key="4">
    <source>
        <dbReference type="Proteomes" id="UP000443582"/>
    </source>
</evidence>
<evidence type="ECO:0000256" key="1">
    <source>
        <dbReference type="SAM" id="Phobius"/>
    </source>
</evidence>
<accession>A0ABY0IJS1</accession>
<proteinExistence type="predicted"/>
<dbReference type="PANTHER" id="PTHR30627:SF2">
    <property type="entry name" value="PEPTIDOGLYCAN D,D-TRANSPEPTIDASE MRDA"/>
    <property type="match status" value="1"/>
</dbReference>
<reference evidence="4" key="1">
    <citation type="journal article" date="2019" name="Int. J. Syst. Evol. Microbiol.">
        <title>Halobacteriovorax valvorus sp. nov., a novel prokaryotic predator isolated from coastal seawater of China.</title>
        <authorList>
            <person name="Chen M.-X."/>
        </authorList>
    </citation>
    <scope>NUCLEOTIDE SEQUENCE [LARGE SCALE GENOMIC DNA]</scope>
    <source>
        <strain evidence="4">BL9</strain>
    </source>
</reference>
<dbReference type="SUPFAM" id="SSF56601">
    <property type="entry name" value="beta-lactamase/transpeptidase-like"/>
    <property type="match status" value="1"/>
</dbReference>
<keyword evidence="1" id="KW-0472">Membrane</keyword>
<dbReference type="Proteomes" id="UP000443582">
    <property type="component" value="Unassembled WGS sequence"/>
</dbReference>
<evidence type="ECO:0000259" key="2">
    <source>
        <dbReference type="Pfam" id="PF00905"/>
    </source>
</evidence>
<feature type="transmembrane region" description="Helical" evidence="1">
    <location>
        <begin position="7"/>
        <end position="26"/>
    </location>
</feature>
<dbReference type="InterPro" id="IPR001460">
    <property type="entry name" value="PCN-bd_Tpept"/>
</dbReference>
<dbReference type="PANTHER" id="PTHR30627">
    <property type="entry name" value="PEPTIDOGLYCAN D,D-TRANSPEPTIDASE"/>
    <property type="match status" value="1"/>
</dbReference>
<organism evidence="3 4">
    <name type="scientific">Halobacteriovorax vibrionivorans</name>
    <dbReference type="NCBI Taxonomy" id="2152716"/>
    <lineage>
        <taxon>Bacteria</taxon>
        <taxon>Pseudomonadati</taxon>
        <taxon>Bdellovibrionota</taxon>
        <taxon>Bacteriovoracia</taxon>
        <taxon>Bacteriovoracales</taxon>
        <taxon>Halobacteriovoraceae</taxon>
        <taxon>Halobacteriovorax</taxon>
    </lineage>
</organism>
<keyword evidence="1" id="KW-0812">Transmembrane</keyword>
<protein>
    <recommendedName>
        <fullName evidence="2">Penicillin-binding protein transpeptidase domain-containing protein</fullName>
    </recommendedName>
</protein>
<name>A0ABY0IJS1_9BACT</name>
<evidence type="ECO:0000313" key="3">
    <source>
        <dbReference type="EMBL" id="RZF23168.1"/>
    </source>
</evidence>
<sequence>MIKKYKFIYKYLLILAPLALIGFFFLGKEENKKAKVESKPSVISDQQLKHYLSSQLLDPVEPFQQSIQHNGKLYNIEYATDKKLEKFVRWRLRYYRPDKAAVVVMDNNNGNLLVSLGFTRKGKVFDYLLPFTGTHPAASVFKIVTSADLVNNADFDIHDKFKYRGRGTTLYKYQLKNKKTRWQRSTSFDRAFAYSNNVIFGKAAINNTTPQELEQMAQKLGFNEDLMSEIDLARSTFEVPKTDYALAEIASGFNKRTQMSPVHCAVISSIVANEGELTYPRLALHLSDNKSEDVWTNEIRKERVINKKVADELSELMQGTIKRGTARRTFRRYMNRRLSSKLEMGGKTGSITGGFPYGKRDWFTSYAKPKKDNNDKGISVCVMIINYEKWYVKSTKLAQEIISRYYRGLK</sequence>
<feature type="domain" description="Penicillin-binding protein transpeptidase" evidence="2">
    <location>
        <begin position="101"/>
        <end position="372"/>
    </location>
</feature>
<dbReference type="InterPro" id="IPR050515">
    <property type="entry name" value="Beta-lactam/transpept"/>
</dbReference>